<protein>
    <submittedName>
        <fullName evidence="2">Uncharacterized protein</fullName>
    </submittedName>
</protein>
<reference evidence="2 3" key="1">
    <citation type="journal article" date="2023" name="Nucleic Acids Res.">
        <title>The hologenome of Daphnia magna reveals possible DNA methylation and microbiome-mediated evolution of the host genome.</title>
        <authorList>
            <person name="Chaturvedi A."/>
            <person name="Li X."/>
            <person name="Dhandapani V."/>
            <person name="Marshall H."/>
            <person name="Kissane S."/>
            <person name="Cuenca-Cambronero M."/>
            <person name="Asole G."/>
            <person name="Calvet F."/>
            <person name="Ruiz-Romero M."/>
            <person name="Marangio P."/>
            <person name="Guigo R."/>
            <person name="Rago D."/>
            <person name="Mirbahai L."/>
            <person name="Eastwood N."/>
            <person name="Colbourne J.K."/>
            <person name="Zhou J."/>
            <person name="Mallon E."/>
            <person name="Orsini L."/>
        </authorList>
    </citation>
    <scope>NUCLEOTIDE SEQUENCE [LARGE SCALE GENOMIC DNA]</scope>
    <source>
        <strain evidence="2">LRV0_1</strain>
    </source>
</reference>
<feature type="transmembrane region" description="Helical" evidence="1">
    <location>
        <begin position="33"/>
        <end position="54"/>
    </location>
</feature>
<evidence type="ECO:0000313" key="3">
    <source>
        <dbReference type="Proteomes" id="UP001234178"/>
    </source>
</evidence>
<organism evidence="2 3">
    <name type="scientific">Daphnia magna</name>
    <dbReference type="NCBI Taxonomy" id="35525"/>
    <lineage>
        <taxon>Eukaryota</taxon>
        <taxon>Metazoa</taxon>
        <taxon>Ecdysozoa</taxon>
        <taxon>Arthropoda</taxon>
        <taxon>Crustacea</taxon>
        <taxon>Branchiopoda</taxon>
        <taxon>Diplostraca</taxon>
        <taxon>Cladocera</taxon>
        <taxon>Anomopoda</taxon>
        <taxon>Daphniidae</taxon>
        <taxon>Daphnia</taxon>
    </lineage>
</organism>
<keyword evidence="1" id="KW-1133">Transmembrane helix</keyword>
<gene>
    <name evidence="2" type="ORF">OUZ56_021295</name>
</gene>
<name>A0ABQ9ZGY9_9CRUS</name>
<dbReference type="EMBL" id="JAOYFB010000003">
    <property type="protein sequence ID" value="KAK4012195.1"/>
    <property type="molecule type" value="Genomic_DNA"/>
</dbReference>
<comment type="caution">
    <text evidence="2">The sequence shown here is derived from an EMBL/GenBank/DDBJ whole genome shotgun (WGS) entry which is preliminary data.</text>
</comment>
<evidence type="ECO:0000256" key="1">
    <source>
        <dbReference type="SAM" id="Phobius"/>
    </source>
</evidence>
<keyword evidence="1" id="KW-0812">Transmembrane</keyword>
<proteinExistence type="predicted"/>
<keyword evidence="1" id="KW-0472">Membrane</keyword>
<accession>A0ABQ9ZGY9</accession>
<evidence type="ECO:0000313" key="2">
    <source>
        <dbReference type="EMBL" id="KAK4012195.1"/>
    </source>
</evidence>
<keyword evidence="3" id="KW-1185">Reference proteome</keyword>
<dbReference type="PROSITE" id="PS51257">
    <property type="entry name" value="PROKAR_LIPOPROTEIN"/>
    <property type="match status" value="1"/>
</dbReference>
<dbReference type="Proteomes" id="UP001234178">
    <property type="component" value="Unassembled WGS sequence"/>
</dbReference>
<sequence>MQTKSHLSPFCRDATSVKTVSSPNFLQSCFGNYGGILLLAVALLMATLITGVMMGSSPSYTIDTPYYAYPCISRIH</sequence>